<dbReference type="AlphaFoldDB" id="A0A426XQ20"/>
<gene>
    <name evidence="1" type="ORF">B296_00050881</name>
</gene>
<evidence type="ECO:0000313" key="2">
    <source>
        <dbReference type="Proteomes" id="UP000287651"/>
    </source>
</evidence>
<evidence type="ECO:0000313" key="1">
    <source>
        <dbReference type="EMBL" id="RRT41589.1"/>
    </source>
</evidence>
<dbReference type="Proteomes" id="UP000287651">
    <property type="component" value="Unassembled WGS sequence"/>
</dbReference>
<comment type="caution">
    <text evidence="1">The sequence shown here is derived from an EMBL/GenBank/DDBJ whole genome shotgun (WGS) entry which is preliminary data.</text>
</comment>
<organism evidence="1 2">
    <name type="scientific">Ensete ventricosum</name>
    <name type="common">Abyssinian banana</name>
    <name type="synonym">Musa ensete</name>
    <dbReference type="NCBI Taxonomy" id="4639"/>
    <lineage>
        <taxon>Eukaryota</taxon>
        <taxon>Viridiplantae</taxon>
        <taxon>Streptophyta</taxon>
        <taxon>Embryophyta</taxon>
        <taxon>Tracheophyta</taxon>
        <taxon>Spermatophyta</taxon>
        <taxon>Magnoliopsida</taxon>
        <taxon>Liliopsida</taxon>
        <taxon>Zingiberales</taxon>
        <taxon>Musaceae</taxon>
        <taxon>Ensete</taxon>
    </lineage>
</organism>
<name>A0A426XQ20_ENSVE</name>
<accession>A0A426XQ20</accession>
<dbReference type="EMBL" id="AMZH03018464">
    <property type="protein sequence ID" value="RRT41589.1"/>
    <property type="molecule type" value="Genomic_DNA"/>
</dbReference>
<reference evidence="1 2" key="1">
    <citation type="journal article" date="2014" name="Agronomy (Basel)">
        <title>A Draft Genome Sequence for Ensete ventricosum, the Drought-Tolerant Tree Against Hunger.</title>
        <authorList>
            <person name="Harrison J."/>
            <person name="Moore K.A."/>
            <person name="Paszkiewicz K."/>
            <person name="Jones T."/>
            <person name="Grant M."/>
            <person name="Ambacheew D."/>
            <person name="Muzemil S."/>
            <person name="Studholme D.J."/>
        </authorList>
    </citation>
    <scope>NUCLEOTIDE SEQUENCE [LARGE SCALE GENOMIC DNA]</scope>
</reference>
<protein>
    <submittedName>
        <fullName evidence="1">Uncharacterized protein</fullName>
    </submittedName>
</protein>
<sequence>MEAAMKALSKASRDLLHLVQHKLDQDSPRSYPDDVSRQSKTLKIKIDYLLFATWVKVAPVSVKLAPIKEEVKVSLHRKV</sequence>
<proteinExistence type="predicted"/>